<comment type="subcellular location">
    <subcellularLocation>
        <location evidence="1">Membrane</location>
        <topology evidence="1">Single-pass type I membrane protein</topology>
    </subcellularLocation>
</comment>
<feature type="domain" description="Mab-21-like HhH/H2TH-like" evidence="8">
    <location>
        <begin position="629"/>
        <end position="709"/>
    </location>
</feature>
<keyword evidence="5" id="KW-1133">Transmembrane helix</keyword>
<evidence type="ECO:0000256" key="6">
    <source>
        <dbReference type="ARBA" id="ARBA00023136"/>
    </source>
</evidence>
<evidence type="ECO:0000256" key="5">
    <source>
        <dbReference type="ARBA" id="ARBA00022989"/>
    </source>
</evidence>
<dbReference type="PANTHER" id="PTHR10656:SF9">
    <property type="entry name" value="INOSITOL 1,4,5-TRISPHOSPHATE RECEPTOR-INTERACTING PROTEIN-LIKE 2"/>
    <property type="match status" value="1"/>
</dbReference>
<dbReference type="InterPro" id="IPR026250">
    <property type="entry name" value="ITPRIP-like"/>
</dbReference>
<evidence type="ECO:0000256" key="2">
    <source>
        <dbReference type="ARBA" id="ARBA00005554"/>
    </source>
</evidence>
<evidence type="ECO:0000313" key="10">
    <source>
        <dbReference type="RefSeq" id="XP_038843782.1"/>
    </source>
</evidence>
<feature type="compositionally biased region" description="Basic and acidic residues" evidence="7">
    <location>
        <begin position="396"/>
        <end position="416"/>
    </location>
</feature>
<dbReference type="InterPro" id="IPR046906">
    <property type="entry name" value="Mab-21_HhH/H2TH-like"/>
</dbReference>
<evidence type="ECO:0000256" key="3">
    <source>
        <dbReference type="ARBA" id="ARBA00022692"/>
    </source>
</evidence>
<evidence type="ECO:0000256" key="7">
    <source>
        <dbReference type="SAM" id="MobiDB-lite"/>
    </source>
</evidence>
<dbReference type="GO" id="GO:0016020">
    <property type="term" value="C:membrane"/>
    <property type="evidence" value="ECO:0007669"/>
    <property type="project" value="UniProtKB-SubCell"/>
</dbReference>
<dbReference type="Proteomes" id="UP000808372">
    <property type="component" value="Unplaced"/>
</dbReference>
<dbReference type="KEGG" id="snh:120043193"/>
<keyword evidence="6" id="KW-0472">Membrane</keyword>
<evidence type="ECO:0000256" key="1">
    <source>
        <dbReference type="ARBA" id="ARBA00004479"/>
    </source>
</evidence>
<reference evidence="10" key="1">
    <citation type="submission" date="2025-08" db="UniProtKB">
        <authorList>
            <consortium name="RefSeq"/>
        </authorList>
    </citation>
    <scope>IDENTIFICATION</scope>
    <source>
        <tissue evidence="10">White muscle</tissue>
    </source>
</reference>
<dbReference type="PRINTS" id="PR02107">
    <property type="entry name" value="INOS145TPRIP"/>
</dbReference>
<keyword evidence="3" id="KW-0812">Transmembrane</keyword>
<keyword evidence="9" id="KW-1185">Reference proteome</keyword>
<organism evidence="9 10">
    <name type="scientific">Salvelinus namaycush</name>
    <name type="common">Lake trout</name>
    <name type="synonym">Salmo namaycush</name>
    <dbReference type="NCBI Taxonomy" id="8040"/>
    <lineage>
        <taxon>Eukaryota</taxon>
        <taxon>Metazoa</taxon>
        <taxon>Chordata</taxon>
        <taxon>Craniata</taxon>
        <taxon>Vertebrata</taxon>
        <taxon>Euteleostomi</taxon>
        <taxon>Actinopterygii</taxon>
        <taxon>Neopterygii</taxon>
        <taxon>Teleostei</taxon>
        <taxon>Protacanthopterygii</taxon>
        <taxon>Salmoniformes</taxon>
        <taxon>Salmonidae</taxon>
        <taxon>Salmoninae</taxon>
        <taxon>Salvelinus</taxon>
    </lineage>
</organism>
<evidence type="ECO:0000256" key="4">
    <source>
        <dbReference type="ARBA" id="ARBA00022729"/>
    </source>
</evidence>
<gene>
    <name evidence="10" type="primary">LOC120043193</name>
</gene>
<evidence type="ECO:0000313" key="9">
    <source>
        <dbReference type="Proteomes" id="UP000808372"/>
    </source>
</evidence>
<keyword evidence="4" id="KW-0732">Signal</keyword>
<proteinExistence type="inferred from homology"/>
<protein>
    <submittedName>
        <fullName evidence="10">Inositol 1,4,5-trisphosphate receptor-interacting protein-like 2</fullName>
    </submittedName>
</protein>
<accession>A0A8U0QI24</accession>
<dbReference type="Pfam" id="PF20266">
    <property type="entry name" value="Mab-21_C"/>
    <property type="match status" value="1"/>
</dbReference>
<comment type="similarity">
    <text evidence="2">Belongs to the ITPRIP family.</text>
</comment>
<dbReference type="InterPro" id="IPR024810">
    <property type="entry name" value="MAB21L/cGLR"/>
</dbReference>
<dbReference type="RefSeq" id="XP_038843782.1">
    <property type="nucleotide sequence ID" value="XM_038987854.1"/>
</dbReference>
<feature type="compositionally biased region" description="Basic and acidic residues" evidence="7">
    <location>
        <begin position="196"/>
        <end position="382"/>
    </location>
</feature>
<name>A0A8U0QI24_SALNM</name>
<feature type="region of interest" description="Disordered" evidence="7">
    <location>
        <begin position="196"/>
        <end position="416"/>
    </location>
</feature>
<feature type="compositionally biased region" description="Basic residues" evidence="7">
    <location>
        <begin position="383"/>
        <end position="395"/>
    </location>
</feature>
<dbReference type="PANTHER" id="PTHR10656">
    <property type="entry name" value="CELL FATE DETERMINING PROTEIN MAB21-RELATED"/>
    <property type="match status" value="1"/>
</dbReference>
<dbReference type="AlphaFoldDB" id="A0A8U0QI24"/>
<dbReference type="GeneID" id="120043193"/>
<sequence length="807" mass="89780">MSVYTLNLRVFWPLLTCVLTGLVFHHHITHWLSPESGPDPGYEAGTEPCFDQGPPVFFSLIKLLLACVLCYLFIRYCSTHPGGPQRVPLEAADGALKSGWSRREVLEDYYERWVRLSPHVLGHSKAHVAKLVGELVRAGRATGGIPESSLAFRGDFLQVGSSYEEHKVGAPDYYDILVPLKIPRELKLEPRVYRGERRGEEKKDERGEEKGEGKSDVRGEEKKEKGDTRAEENNKRVEVKENWRKSGKGEGKGDVREQRGEVKENGRNSGKGESKGDVREEREEVKENGRKSGKGEGKGDVREERGEVKENGRKSGKGEGKGDVREERGEVKENGRKSGKGEGKGDVREERGEVKENGRKSGKGEGKEDVREQRGEVKENGRKSGKGNRMRVRSNKVKEVQKDDSKMEEQTEVKEEGKDVLKDEVMDEMKWESSEGGGWSGVPRCSLETPRRGDWLRKHRNFTDTFLRMTPSRGSPERSSRSLSGVTAVSGGGGGGGGGVYRLTPDSVLRWFYPAVQRCLATVRYPFEQRCTLSLALADDRVQLRLTPRSDYVCCHISMAIRLLPAIPLGDGVYLVPMETTASVAMSNTDQHQNQQSEERDLWTLFFPRQEQRLLGWLRGRSPQPSCHLKVLQLTKALRDLGGQALDSHRGALWRSVLSSYTLKTAWLRLLLSSPAEAWEDRHLVARMEELVRSLRESLQNRALDHLFLGSDSSSILPDSVTLPKLVKEAVGAPVGGPVEGSGGRLGGSAGNLWAGVDPASLDLVSGRLAYAWSHLHRLIRLGRPQRSSLGLGRAGNINCQHLQPGE</sequence>
<dbReference type="Gene3D" id="1.10.1410.40">
    <property type="match status" value="1"/>
</dbReference>
<dbReference type="SMART" id="SM01265">
    <property type="entry name" value="Mab-21"/>
    <property type="match status" value="1"/>
</dbReference>
<evidence type="ECO:0000259" key="8">
    <source>
        <dbReference type="Pfam" id="PF20266"/>
    </source>
</evidence>
<feature type="region of interest" description="Disordered" evidence="7">
    <location>
        <begin position="467"/>
        <end position="490"/>
    </location>
</feature>